<sequence>MAFPSKLLNEGEHVVVSTRTHAKALIGALVTLLLLAFATAFAAALVDRNVDGTGQTVLMALIALVALVLFVQYVLRKFVRWYTTTYTFTNRRFIQRSGFIAKEGRTIPLNRISGVDFEIGVIDRMFGCGTLVVSDASEQGTVPLHDIPRVEEVQRVVAEELHQLTLRDRPTTSADDGA</sequence>
<keyword evidence="1" id="KW-1133">Transmembrane helix</keyword>
<dbReference type="AlphaFoldDB" id="A0A6J4N9B7"/>
<feature type="transmembrane region" description="Helical" evidence="1">
    <location>
        <begin position="57"/>
        <end position="75"/>
    </location>
</feature>
<proteinExistence type="predicted"/>
<feature type="transmembrane region" description="Helical" evidence="1">
    <location>
        <begin position="24"/>
        <end position="45"/>
    </location>
</feature>
<name>A0A6J4N9B7_9ACTN</name>
<organism evidence="3">
    <name type="scientific">uncultured Nocardioidaceae bacterium</name>
    <dbReference type="NCBI Taxonomy" id="253824"/>
    <lineage>
        <taxon>Bacteria</taxon>
        <taxon>Bacillati</taxon>
        <taxon>Actinomycetota</taxon>
        <taxon>Actinomycetes</taxon>
        <taxon>Propionibacteriales</taxon>
        <taxon>Nocardioidaceae</taxon>
        <taxon>environmental samples</taxon>
    </lineage>
</organism>
<keyword evidence="1" id="KW-0812">Transmembrane</keyword>
<evidence type="ECO:0000313" key="3">
    <source>
        <dbReference type="EMBL" id="CAA9381195.1"/>
    </source>
</evidence>
<evidence type="ECO:0000259" key="2">
    <source>
        <dbReference type="Pfam" id="PF03703"/>
    </source>
</evidence>
<dbReference type="PANTHER" id="PTHR37938">
    <property type="entry name" value="BLL0215 PROTEIN"/>
    <property type="match status" value="1"/>
</dbReference>
<keyword evidence="1" id="KW-0472">Membrane</keyword>
<accession>A0A6J4N9B7</accession>
<dbReference type="PANTHER" id="PTHR37938:SF1">
    <property type="entry name" value="BLL0215 PROTEIN"/>
    <property type="match status" value="1"/>
</dbReference>
<evidence type="ECO:0000256" key="1">
    <source>
        <dbReference type="SAM" id="Phobius"/>
    </source>
</evidence>
<gene>
    <name evidence="3" type="ORF">AVDCRST_MAG47-2184</name>
</gene>
<dbReference type="Pfam" id="PF03703">
    <property type="entry name" value="bPH_2"/>
    <property type="match status" value="1"/>
</dbReference>
<reference evidence="3" key="1">
    <citation type="submission" date="2020-02" db="EMBL/GenBank/DDBJ databases">
        <authorList>
            <person name="Meier V. D."/>
        </authorList>
    </citation>
    <scope>NUCLEOTIDE SEQUENCE</scope>
    <source>
        <strain evidence="3">AVDCRST_MAG47</strain>
    </source>
</reference>
<dbReference type="InterPro" id="IPR005182">
    <property type="entry name" value="YdbS-like_PH"/>
</dbReference>
<protein>
    <recommendedName>
        <fullName evidence="2">YdbS-like PH domain-containing protein</fullName>
    </recommendedName>
</protein>
<dbReference type="EMBL" id="CADCUK010000144">
    <property type="protein sequence ID" value="CAA9381195.1"/>
    <property type="molecule type" value="Genomic_DNA"/>
</dbReference>
<feature type="domain" description="YdbS-like PH" evidence="2">
    <location>
        <begin position="81"/>
        <end position="155"/>
    </location>
</feature>